<gene>
    <name evidence="1" type="ORF">AKJ65_05775</name>
</gene>
<dbReference type="Proteomes" id="UP000070284">
    <property type="component" value="Unassembled WGS sequence"/>
</dbReference>
<dbReference type="AlphaFoldDB" id="A0A133UI89"/>
<proteinExistence type="predicted"/>
<keyword evidence="2" id="KW-1185">Reference proteome</keyword>
<evidence type="ECO:0000313" key="1">
    <source>
        <dbReference type="EMBL" id="KXA93932.1"/>
    </source>
</evidence>
<sequence>MGFFNLDEDAIYGLMTRTDLTAEQVYAAIESEEDIIKENPDLPLDPRLKKENIYGLMTRTDLTAEQICAALESEDDILKKDYI</sequence>
<reference evidence="1 2" key="1">
    <citation type="journal article" date="2016" name="Sci. Rep.">
        <title>Metabolic traits of an uncultured archaeal lineage -MSBL1- from brine pools of the Red Sea.</title>
        <authorList>
            <person name="Mwirichia R."/>
            <person name="Alam I."/>
            <person name="Rashid M."/>
            <person name="Vinu M."/>
            <person name="Ba-Alawi W."/>
            <person name="Anthony Kamau A."/>
            <person name="Kamanda Ngugi D."/>
            <person name="Goker M."/>
            <person name="Klenk H.P."/>
            <person name="Bajic V."/>
            <person name="Stingl U."/>
        </authorList>
    </citation>
    <scope>NUCLEOTIDE SEQUENCE [LARGE SCALE GENOMIC DNA]</scope>
    <source>
        <strain evidence="1">SCGC-AAA259E19</strain>
    </source>
</reference>
<name>A0A133UI89_9EURY</name>
<evidence type="ECO:0000313" key="2">
    <source>
        <dbReference type="Proteomes" id="UP000070284"/>
    </source>
</evidence>
<organism evidence="1 2">
    <name type="scientific">candidate division MSBL1 archaeon SCGC-AAA259E19</name>
    <dbReference type="NCBI Taxonomy" id="1698264"/>
    <lineage>
        <taxon>Archaea</taxon>
        <taxon>Methanobacteriati</taxon>
        <taxon>Methanobacteriota</taxon>
        <taxon>candidate division MSBL1</taxon>
    </lineage>
</organism>
<comment type="caution">
    <text evidence="1">The sequence shown here is derived from an EMBL/GenBank/DDBJ whole genome shotgun (WGS) entry which is preliminary data.</text>
</comment>
<dbReference type="EMBL" id="LHXO01000094">
    <property type="protein sequence ID" value="KXA93932.1"/>
    <property type="molecule type" value="Genomic_DNA"/>
</dbReference>
<protein>
    <submittedName>
        <fullName evidence="1">Uncharacterized protein</fullName>
    </submittedName>
</protein>
<accession>A0A133UI89</accession>